<dbReference type="NCBIfam" id="NF038032">
    <property type="entry name" value="CehA_McbA_metalo"/>
    <property type="match status" value="1"/>
</dbReference>
<dbReference type="AlphaFoldDB" id="A0A0F9MFW8"/>
<dbReference type="Gene3D" id="3.90.226.10">
    <property type="entry name" value="2-enoyl-CoA Hydratase, Chain A, domain 1"/>
    <property type="match status" value="1"/>
</dbReference>
<dbReference type="GO" id="GO:0008233">
    <property type="term" value="F:peptidase activity"/>
    <property type="evidence" value="ECO:0007669"/>
    <property type="project" value="InterPro"/>
</dbReference>
<evidence type="ECO:0000313" key="3">
    <source>
        <dbReference type="EMBL" id="KKM68047.1"/>
    </source>
</evidence>
<evidence type="ECO:0000259" key="2">
    <source>
        <dbReference type="Pfam" id="PF01343"/>
    </source>
</evidence>
<dbReference type="InterPro" id="IPR033855">
    <property type="entry name" value="Protein_C"/>
</dbReference>
<dbReference type="InterPro" id="IPR029045">
    <property type="entry name" value="ClpP/crotonase-like_dom_sf"/>
</dbReference>
<comment type="similarity">
    <text evidence="1">Belongs to the peptidase S49 family.</text>
</comment>
<comment type="caution">
    <text evidence="3">The sequence shown here is derived from an EMBL/GenBank/DDBJ whole genome shotgun (WGS) entry which is preliminary data.</text>
</comment>
<dbReference type="Gene3D" id="6.20.330.10">
    <property type="match status" value="1"/>
</dbReference>
<dbReference type="PANTHER" id="PTHR42987:SF4">
    <property type="entry name" value="PROTEASE SOHB-RELATED"/>
    <property type="match status" value="1"/>
</dbReference>
<dbReference type="CDD" id="cd07022">
    <property type="entry name" value="S49_Sppa_36K_type"/>
    <property type="match status" value="1"/>
</dbReference>
<dbReference type="EMBL" id="LAZR01010240">
    <property type="protein sequence ID" value="KKM68047.1"/>
    <property type="molecule type" value="Genomic_DNA"/>
</dbReference>
<name>A0A0F9MFW8_9ZZZZ</name>
<dbReference type="SUPFAM" id="SSF52096">
    <property type="entry name" value="ClpP/crotonase"/>
    <property type="match status" value="1"/>
</dbReference>
<dbReference type="InterPro" id="IPR002142">
    <property type="entry name" value="Peptidase_S49"/>
</dbReference>
<feature type="non-terminal residue" evidence="3">
    <location>
        <position position="1"/>
    </location>
</feature>
<sequence length="509" mass="55205">NDWKETVILHLGDHDPSGLDMSRDIQARLRTFRSEVDVRRIAIVMDQIDAVEMTSWDNLYGGIDPYSISDWYRYLNCGYFVAAVGGTDKMCAATAVGTVRTYAQIDNRDFTYDSWKESVRSGKTFVTYGPLIEFSVEGHTMGARIELPKSGGTLNAQWKVATVTIPVSKVELIVNGETRDIISIKEGRREAQGNFSVKIDKSSWIALRVRGSYSDKQEMIAAHSSPVMVKLEEKDIFAAADAITILEQIEGAIAFIDTVATRAQVKTYKTVKMSLTSAHRSLQNRMHSAGTSVEEIGMMFDASMASSRVDGIVFDVDSPGGGVPGLPELADKVFNGRGVKPMATISNGLMASAALWLGSAADEVWSLRSSETGSLGVFHLHLDESKALEQDGVVVTEFSAGRFKTEGAPWGPLSEEAKEFLTARVDEAYGWFVSAMAQFKGVSPASVRSGFGEGRVLGADAALKANLIDKIGSFEQVVSRVAKLGSKPKGRRAAALRAEMALDNADGII</sequence>
<protein>
    <recommendedName>
        <fullName evidence="2">Peptidase S49 domain-containing protein</fullName>
    </recommendedName>
</protein>
<dbReference type="GO" id="GO:0006508">
    <property type="term" value="P:proteolysis"/>
    <property type="evidence" value="ECO:0007669"/>
    <property type="project" value="InterPro"/>
</dbReference>
<evidence type="ECO:0000256" key="1">
    <source>
        <dbReference type="ARBA" id="ARBA00008683"/>
    </source>
</evidence>
<dbReference type="Pfam" id="PF01343">
    <property type="entry name" value="Peptidase_S49"/>
    <property type="match status" value="1"/>
</dbReference>
<feature type="domain" description="Peptidase S49" evidence="2">
    <location>
        <begin position="339"/>
        <end position="484"/>
    </location>
</feature>
<gene>
    <name evidence="3" type="ORF">LCGC14_1464820</name>
</gene>
<proteinExistence type="inferred from homology"/>
<accession>A0A0F9MFW8</accession>
<organism evidence="3">
    <name type="scientific">marine sediment metagenome</name>
    <dbReference type="NCBI Taxonomy" id="412755"/>
    <lineage>
        <taxon>unclassified sequences</taxon>
        <taxon>metagenomes</taxon>
        <taxon>ecological metagenomes</taxon>
    </lineage>
</organism>
<reference evidence="3" key="1">
    <citation type="journal article" date="2015" name="Nature">
        <title>Complex archaea that bridge the gap between prokaryotes and eukaryotes.</title>
        <authorList>
            <person name="Spang A."/>
            <person name="Saw J.H."/>
            <person name="Jorgensen S.L."/>
            <person name="Zaremba-Niedzwiedzka K."/>
            <person name="Martijn J."/>
            <person name="Lind A.E."/>
            <person name="van Eijk R."/>
            <person name="Schleper C."/>
            <person name="Guy L."/>
            <person name="Ettema T.J."/>
        </authorList>
    </citation>
    <scope>NUCLEOTIDE SEQUENCE</scope>
</reference>
<dbReference type="PANTHER" id="PTHR42987">
    <property type="entry name" value="PEPTIDASE S49"/>
    <property type="match status" value="1"/>
</dbReference>